<dbReference type="EMBL" id="MU005986">
    <property type="protein sequence ID" value="KAF2859984.1"/>
    <property type="molecule type" value="Genomic_DNA"/>
</dbReference>
<sequence length="226" mass="25237">MNNLPSRYILSRTILHFLNGTFYKSLRMLLGQFCFPSCIAFIIQTAIGDLAYASVISSSWVCRRCSARLPSGHSWHLKLCLVALCLGPGCCLAGDVAHGGTGDVVSIYRPCARHPAERVRLSIVPFRSICNCKIEVGPELYPLSMPLFKSLRGHKKLQAFMIGNNVELVQTLEFWLPLLQDFHNCQNLLVVYIVITLLSRVLGGEKSHRMQCAVMILGQYPTSRPI</sequence>
<proteinExistence type="predicted"/>
<keyword evidence="2" id="KW-1185">Reference proteome</keyword>
<reference evidence="1" key="1">
    <citation type="journal article" date="2020" name="Stud. Mycol.">
        <title>101 Dothideomycetes genomes: a test case for predicting lifestyles and emergence of pathogens.</title>
        <authorList>
            <person name="Haridas S."/>
            <person name="Albert R."/>
            <person name="Binder M."/>
            <person name="Bloem J."/>
            <person name="Labutti K."/>
            <person name="Salamov A."/>
            <person name="Andreopoulos B."/>
            <person name="Baker S."/>
            <person name="Barry K."/>
            <person name="Bills G."/>
            <person name="Bluhm B."/>
            <person name="Cannon C."/>
            <person name="Castanera R."/>
            <person name="Culley D."/>
            <person name="Daum C."/>
            <person name="Ezra D."/>
            <person name="Gonzalez J."/>
            <person name="Henrissat B."/>
            <person name="Kuo A."/>
            <person name="Liang C."/>
            <person name="Lipzen A."/>
            <person name="Lutzoni F."/>
            <person name="Magnuson J."/>
            <person name="Mondo S."/>
            <person name="Nolan M."/>
            <person name="Ohm R."/>
            <person name="Pangilinan J."/>
            <person name="Park H.-J."/>
            <person name="Ramirez L."/>
            <person name="Alfaro M."/>
            <person name="Sun H."/>
            <person name="Tritt A."/>
            <person name="Yoshinaga Y."/>
            <person name="Zwiers L.-H."/>
            <person name="Turgeon B."/>
            <person name="Goodwin S."/>
            <person name="Spatafora J."/>
            <person name="Crous P."/>
            <person name="Grigoriev I."/>
        </authorList>
    </citation>
    <scope>NUCLEOTIDE SEQUENCE</scope>
    <source>
        <strain evidence="1">CBS 480.64</strain>
    </source>
</reference>
<organism evidence="1 2">
    <name type="scientific">Piedraia hortae CBS 480.64</name>
    <dbReference type="NCBI Taxonomy" id="1314780"/>
    <lineage>
        <taxon>Eukaryota</taxon>
        <taxon>Fungi</taxon>
        <taxon>Dikarya</taxon>
        <taxon>Ascomycota</taxon>
        <taxon>Pezizomycotina</taxon>
        <taxon>Dothideomycetes</taxon>
        <taxon>Dothideomycetidae</taxon>
        <taxon>Capnodiales</taxon>
        <taxon>Piedraiaceae</taxon>
        <taxon>Piedraia</taxon>
    </lineage>
</organism>
<gene>
    <name evidence="1" type="ORF">K470DRAFT_86128</name>
</gene>
<evidence type="ECO:0000313" key="2">
    <source>
        <dbReference type="Proteomes" id="UP000799421"/>
    </source>
</evidence>
<dbReference type="Proteomes" id="UP000799421">
    <property type="component" value="Unassembled WGS sequence"/>
</dbReference>
<protein>
    <submittedName>
        <fullName evidence="1">Uncharacterized protein</fullName>
    </submittedName>
</protein>
<dbReference type="AlphaFoldDB" id="A0A6A7BXP9"/>
<name>A0A6A7BXP9_9PEZI</name>
<evidence type="ECO:0000313" key="1">
    <source>
        <dbReference type="EMBL" id="KAF2859984.1"/>
    </source>
</evidence>
<accession>A0A6A7BXP9</accession>